<dbReference type="AlphaFoldDB" id="A0A5C6APD4"/>
<comment type="caution">
    <text evidence="3">The sequence shown here is derived from an EMBL/GenBank/DDBJ whole genome shotgun (WGS) entry which is preliminary data.</text>
</comment>
<evidence type="ECO:0000313" key="4">
    <source>
        <dbReference type="Proteomes" id="UP000316213"/>
    </source>
</evidence>
<feature type="compositionally biased region" description="Polar residues" evidence="1">
    <location>
        <begin position="78"/>
        <end position="87"/>
    </location>
</feature>
<evidence type="ECO:0008006" key="5">
    <source>
        <dbReference type="Google" id="ProtNLM"/>
    </source>
</evidence>
<evidence type="ECO:0000256" key="2">
    <source>
        <dbReference type="SAM" id="Phobius"/>
    </source>
</evidence>
<reference evidence="3 4" key="1">
    <citation type="submission" date="2019-02" db="EMBL/GenBank/DDBJ databases">
        <title>Deep-cultivation of Planctomycetes and their phenomic and genomic characterization uncovers novel biology.</title>
        <authorList>
            <person name="Wiegand S."/>
            <person name="Jogler M."/>
            <person name="Boedeker C."/>
            <person name="Pinto D."/>
            <person name="Vollmers J."/>
            <person name="Rivas-Marin E."/>
            <person name="Kohn T."/>
            <person name="Peeters S.H."/>
            <person name="Heuer A."/>
            <person name="Rast P."/>
            <person name="Oberbeckmann S."/>
            <person name="Bunk B."/>
            <person name="Jeske O."/>
            <person name="Meyerdierks A."/>
            <person name="Storesund J.E."/>
            <person name="Kallscheuer N."/>
            <person name="Luecker S."/>
            <person name="Lage O.M."/>
            <person name="Pohl T."/>
            <person name="Merkel B.J."/>
            <person name="Hornburger P."/>
            <person name="Mueller R.-W."/>
            <person name="Bruemmer F."/>
            <person name="Labrenz M."/>
            <person name="Spormann A.M."/>
            <person name="Op Den Camp H."/>
            <person name="Overmann J."/>
            <person name="Amann R."/>
            <person name="Jetten M.S.M."/>
            <person name="Mascher T."/>
            <person name="Medema M.H."/>
            <person name="Devos D.P."/>
            <person name="Kaster A.-K."/>
            <person name="Ovreas L."/>
            <person name="Rohde M."/>
            <person name="Galperin M.Y."/>
            <person name="Jogler C."/>
        </authorList>
    </citation>
    <scope>NUCLEOTIDE SEQUENCE [LARGE SCALE GENOMIC DNA]</scope>
    <source>
        <strain evidence="3 4">Pla100</strain>
    </source>
</reference>
<protein>
    <recommendedName>
        <fullName evidence="5">SHOCT domain-containing protein</fullName>
    </recommendedName>
</protein>
<evidence type="ECO:0000256" key="1">
    <source>
        <dbReference type="SAM" id="MobiDB-lite"/>
    </source>
</evidence>
<keyword evidence="2" id="KW-0812">Transmembrane</keyword>
<evidence type="ECO:0000313" key="3">
    <source>
        <dbReference type="EMBL" id="TWU01540.1"/>
    </source>
</evidence>
<feature type="transmembrane region" description="Helical" evidence="2">
    <location>
        <begin position="12"/>
        <end position="30"/>
    </location>
</feature>
<proteinExistence type="predicted"/>
<dbReference type="Proteomes" id="UP000316213">
    <property type="component" value="Unassembled WGS sequence"/>
</dbReference>
<gene>
    <name evidence="3" type="ORF">Pla100_12750</name>
</gene>
<dbReference type="EMBL" id="SJPM01000002">
    <property type="protein sequence ID" value="TWU01540.1"/>
    <property type="molecule type" value="Genomic_DNA"/>
</dbReference>
<keyword evidence="2" id="KW-0472">Membrane</keyword>
<name>A0A5C6APD4_9BACT</name>
<organism evidence="3 4">
    <name type="scientific">Neorhodopirellula pilleata</name>
    <dbReference type="NCBI Taxonomy" id="2714738"/>
    <lineage>
        <taxon>Bacteria</taxon>
        <taxon>Pseudomonadati</taxon>
        <taxon>Planctomycetota</taxon>
        <taxon>Planctomycetia</taxon>
        <taxon>Pirellulales</taxon>
        <taxon>Pirellulaceae</taxon>
        <taxon>Neorhodopirellula</taxon>
    </lineage>
</organism>
<feature type="region of interest" description="Disordered" evidence="1">
    <location>
        <begin position="74"/>
        <end position="105"/>
    </location>
</feature>
<keyword evidence="4" id="KW-1185">Reference proteome</keyword>
<accession>A0A5C6APD4</accession>
<sequence>MSDIFTSTPVQLSLGITIIAVVIAVAFWLLRRLRDYTTQDRPEPALSLSNLEEMLRKGDISEEEYRTIKASAHARFASSDSANTSAAPATRGDGGKRDQQPSVTS</sequence>
<keyword evidence="2" id="KW-1133">Transmembrane helix</keyword>